<keyword evidence="4" id="KW-1185">Reference proteome</keyword>
<keyword evidence="2" id="KW-0732">Signal</keyword>
<protein>
    <submittedName>
        <fullName evidence="3">Uncharacterized protein</fullName>
    </submittedName>
</protein>
<feature type="chain" id="PRO_5010232640" evidence="2">
    <location>
        <begin position="20"/>
        <end position="178"/>
    </location>
</feature>
<evidence type="ECO:0000313" key="4">
    <source>
        <dbReference type="Proteomes" id="UP000188320"/>
    </source>
</evidence>
<feature type="compositionally biased region" description="Polar residues" evidence="1">
    <location>
        <begin position="21"/>
        <end position="42"/>
    </location>
</feature>
<evidence type="ECO:0000256" key="1">
    <source>
        <dbReference type="SAM" id="MobiDB-lite"/>
    </source>
</evidence>
<evidence type="ECO:0000256" key="2">
    <source>
        <dbReference type="SAM" id="SignalP"/>
    </source>
</evidence>
<reference evidence="4" key="1">
    <citation type="submission" date="2017-01" db="EMBL/GenBank/DDBJ databases">
        <authorList>
            <person name="Wang Y."/>
            <person name="White M."/>
            <person name="Kvist S."/>
            <person name="Moncalvo J.-M."/>
        </authorList>
    </citation>
    <scope>NUCLEOTIDE SEQUENCE [LARGE SCALE GENOMIC DNA]</scope>
    <source>
        <strain evidence="4">COL-18-3</strain>
    </source>
</reference>
<feature type="compositionally biased region" description="Acidic residues" evidence="1">
    <location>
        <begin position="73"/>
        <end position="96"/>
    </location>
</feature>
<organism evidence="3 4">
    <name type="scientific">Zancudomyces culisetae</name>
    <name type="common">Gut fungus</name>
    <name type="synonym">Smittium culisetae</name>
    <dbReference type="NCBI Taxonomy" id="1213189"/>
    <lineage>
        <taxon>Eukaryota</taxon>
        <taxon>Fungi</taxon>
        <taxon>Fungi incertae sedis</taxon>
        <taxon>Zoopagomycota</taxon>
        <taxon>Kickxellomycotina</taxon>
        <taxon>Harpellomycetes</taxon>
        <taxon>Harpellales</taxon>
        <taxon>Legeriomycetaceae</taxon>
        <taxon>Zancudomyces</taxon>
    </lineage>
</organism>
<accession>A0A1R1PC79</accession>
<sequence length="178" mass="19880">MILSKTLPLILAASGYVISTPLSTPSPQEGPSDNSPGLSQLQKRGVHRYTYRGGKGMGRYRGNRSRGHRGEDYETDDYGTEDDSDHDDYDDYDSDDDRSHHHRSGNRGRRDGGTRGGRRGGGRDDGRDGGNDGAKDGEKEKRNDGAKDGEREKVMTRMIAMTVTNHKRFDLHHSFIVW</sequence>
<feature type="signal peptide" evidence="2">
    <location>
        <begin position="1"/>
        <end position="19"/>
    </location>
</feature>
<evidence type="ECO:0000313" key="3">
    <source>
        <dbReference type="EMBL" id="OMH78563.1"/>
    </source>
</evidence>
<gene>
    <name evidence="3" type="ORF">AX774_g8043</name>
</gene>
<feature type="compositionally biased region" description="Basic and acidic residues" evidence="1">
    <location>
        <begin position="121"/>
        <end position="153"/>
    </location>
</feature>
<comment type="caution">
    <text evidence="3">The sequence shown here is derived from an EMBL/GenBank/DDBJ whole genome shotgun (WGS) entry which is preliminary data.</text>
</comment>
<dbReference type="AlphaFoldDB" id="A0A1R1PC79"/>
<dbReference type="EMBL" id="LSSK01001893">
    <property type="protein sequence ID" value="OMH78563.1"/>
    <property type="molecule type" value="Genomic_DNA"/>
</dbReference>
<proteinExistence type="predicted"/>
<feature type="region of interest" description="Disordered" evidence="1">
    <location>
        <begin position="21"/>
        <end position="153"/>
    </location>
</feature>
<dbReference type="Proteomes" id="UP000188320">
    <property type="component" value="Unassembled WGS sequence"/>
</dbReference>
<name>A0A1R1PC79_ZANCU</name>